<keyword evidence="1" id="KW-0472">Membrane</keyword>
<sequence length="410" mass="47771">MLLKNKNFLLVILSLVLLGLSWPISKFVGFFVLMFVASYIWQKYFYSIFQEKFSSFVYFLLGFFTVFSLLGLVSGVLVVYYTLNSVLIIYPFIITGFLTFVFCHKNLQTKLFFKKENVFQENNYVKILLVIFILLFSLGIFILSQHTSVSALAAPWQTIPFSYLLIFFILSSISGILLYFLRRKEISLLVFIILAFFVHAYLPMSHALPWGGDVWRHMAVEQKMIDGDLELPVLFGGEALSRNVLGISIPEVFLIPNKYSYGHLWATSILLSDTLHLDLMQINKWLVPVLWSLFFPIFLYLLGIVLFDSKKKSLWLVFASTFVFSFQALGAFTLPISFDFILFLFLLFLFISYIKNRDKNLKKLLVLFLPLLLFQYTLFFFLFIFILFFALVLPKLKTRFAKFFLGFSTI</sequence>
<feature type="transmembrane region" description="Helical" evidence="1">
    <location>
        <begin position="336"/>
        <end position="354"/>
    </location>
</feature>
<keyword evidence="1" id="KW-0812">Transmembrane</keyword>
<proteinExistence type="predicted"/>
<evidence type="ECO:0000256" key="1">
    <source>
        <dbReference type="SAM" id="Phobius"/>
    </source>
</evidence>
<feature type="transmembrane region" description="Helical" evidence="1">
    <location>
        <begin position="56"/>
        <end position="81"/>
    </location>
</feature>
<feature type="transmembrane region" description="Helical" evidence="1">
    <location>
        <begin position="188"/>
        <end position="208"/>
    </location>
</feature>
<feature type="transmembrane region" description="Helical" evidence="1">
    <location>
        <begin position="285"/>
        <end position="307"/>
    </location>
</feature>
<feature type="transmembrane region" description="Helical" evidence="1">
    <location>
        <begin position="314"/>
        <end position="330"/>
    </location>
</feature>
<feature type="transmembrane region" description="Helical" evidence="1">
    <location>
        <begin position="163"/>
        <end position="181"/>
    </location>
</feature>
<gene>
    <name evidence="2" type="ORF">COU28_00065</name>
</gene>
<feature type="transmembrane region" description="Helical" evidence="1">
    <location>
        <begin position="124"/>
        <end position="143"/>
    </location>
</feature>
<reference evidence="3" key="1">
    <citation type="submission" date="2017-09" db="EMBL/GenBank/DDBJ databases">
        <title>Depth-based differentiation of microbial function through sediment-hosted aquifers and enrichment of novel symbionts in the deep terrestrial subsurface.</title>
        <authorList>
            <person name="Probst A.J."/>
            <person name="Ladd B."/>
            <person name="Jarett J.K."/>
            <person name="Geller-Mcgrath D.E."/>
            <person name="Sieber C.M.K."/>
            <person name="Emerson J.B."/>
            <person name="Anantharaman K."/>
            <person name="Thomas B.C."/>
            <person name="Malmstrom R."/>
            <person name="Stieglmeier M."/>
            <person name="Klingl A."/>
            <person name="Woyke T."/>
            <person name="Ryan C.M."/>
            <person name="Banfield J.F."/>
        </authorList>
    </citation>
    <scope>NUCLEOTIDE SEQUENCE [LARGE SCALE GENOMIC DNA]</scope>
</reference>
<comment type="caution">
    <text evidence="2">The sequence shown here is derived from an EMBL/GenBank/DDBJ whole genome shotgun (WGS) entry which is preliminary data.</text>
</comment>
<feature type="transmembrane region" description="Helical" evidence="1">
    <location>
        <begin position="366"/>
        <end position="393"/>
    </location>
</feature>
<keyword evidence="1" id="KW-1133">Transmembrane helix</keyword>
<accession>A0A2H0TZS1</accession>
<dbReference type="Proteomes" id="UP000230852">
    <property type="component" value="Unassembled WGS sequence"/>
</dbReference>
<dbReference type="AlphaFoldDB" id="A0A2H0TZS1"/>
<protein>
    <submittedName>
        <fullName evidence="2">Uncharacterized protein</fullName>
    </submittedName>
</protein>
<feature type="transmembrane region" description="Helical" evidence="1">
    <location>
        <begin position="87"/>
        <end position="103"/>
    </location>
</feature>
<feature type="non-terminal residue" evidence="2">
    <location>
        <position position="410"/>
    </location>
</feature>
<evidence type="ECO:0000313" key="2">
    <source>
        <dbReference type="EMBL" id="PIR78731.1"/>
    </source>
</evidence>
<name>A0A2H0TZS1_9BACT</name>
<evidence type="ECO:0000313" key="3">
    <source>
        <dbReference type="Proteomes" id="UP000230852"/>
    </source>
</evidence>
<feature type="transmembrane region" description="Helical" evidence="1">
    <location>
        <begin position="7"/>
        <end position="24"/>
    </location>
</feature>
<dbReference type="EMBL" id="PFBU01000001">
    <property type="protein sequence ID" value="PIR78731.1"/>
    <property type="molecule type" value="Genomic_DNA"/>
</dbReference>
<feature type="transmembrane region" description="Helical" evidence="1">
    <location>
        <begin position="30"/>
        <end position="49"/>
    </location>
</feature>
<organism evidence="2 3">
    <name type="scientific">Candidatus Magasanikbacteria bacterium CG10_big_fil_rev_8_21_14_0_10_36_16</name>
    <dbReference type="NCBI Taxonomy" id="1974645"/>
    <lineage>
        <taxon>Bacteria</taxon>
        <taxon>Candidatus Magasanikiibacteriota</taxon>
    </lineage>
</organism>